<dbReference type="PANTHER" id="PTHR40660:SF1">
    <property type="entry name" value="5'-PHOSPHATE OXIDASE PUTATIVE DOMAIN-CONTAINING PROTEIN-RELATED"/>
    <property type="match status" value="1"/>
</dbReference>
<dbReference type="InterPro" id="IPR011576">
    <property type="entry name" value="Pyridox_Oxase_N"/>
</dbReference>
<evidence type="ECO:0000313" key="3">
    <source>
        <dbReference type="Proteomes" id="UP001315686"/>
    </source>
</evidence>
<feature type="domain" description="Pyridoxamine 5'-phosphate oxidase N-terminal" evidence="1">
    <location>
        <begin position="4"/>
        <end position="119"/>
    </location>
</feature>
<evidence type="ECO:0000259" key="1">
    <source>
        <dbReference type="Pfam" id="PF01243"/>
    </source>
</evidence>
<evidence type="ECO:0000313" key="2">
    <source>
        <dbReference type="EMBL" id="MBT0956663.1"/>
    </source>
</evidence>
<keyword evidence="3" id="KW-1185">Reference proteome</keyword>
<gene>
    <name evidence="2" type="ORF">IV417_04645</name>
</gene>
<accession>A0AAP2CMP3</accession>
<dbReference type="PANTHER" id="PTHR40660">
    <property type="entry name" value="5'-PHOSPHATE OXIDASE PUTATIVE DOMAIN-CONTAINING PROTEIN-RELATED"/>
    <property type="match status" value="1"/>
</dbReference>
<dbReference type="Proteomes" id="UP001315686">
    <property type="component" value="Unassembled WGS sequence"/>
</dbReference>
<dbReference type="Pfam" id="PF01243">
    <property type="entry name" value="PNPOx_N"/>
    <property type="match status" value="1"/>
</dbReference>
<reference evidence="2 3" key="1">
    <citation type="journal article" date="2021" name="Arch. Microbiol.">
        <title>Harenicola maris gen. nov., sp. nov. isolated from the Sea of Japan shallow sediments.</title>
        <authorList>
            <person name="Romanenko L.A."/>
            <person name="Kurilenko V.V."/>
            <person name="Chernysheva N.Y."/>
            <person name="Tekutyeva L.A."/>
            <person name="Velansky P.V."/>
            <person name="Svetashev V.I."/>
            <person name="Isaeva M.P."/>
        </authorList>
    </citation>
    <scope>NUCLEOTIDE SEQUENCE [LARGE SCALE GENOMIC DNA]</scope>
    <source>
        <strain evidence="2 3">KMM 3653</strain>
    </source>
</reference>
<protein>
    <submittedName>
        <fullName evidence="2">Pyridoxamine 5'-phosphate oxidase family protein</fullName>
    </submittedName>
</protein>
<dbReference type="EMBL" id="JADQAZ010000001">
    <property type="protein sequence ID" value="MBT0956663.1"/>
    <property type="molecule type" value="Genomic_DNA"/>
</dbReference>
<sequence length="151" mass="16803">MIDQVTKTLIARFPLGMIATASLDGRPRVSPKGTFLVLNDHTIAFGNIRSPQTMANLAANPACETVFANPFTRKGARLEGRARLVPRSVDEFDNLLPRWRAHWGDLSARIKDIAVITVTHSAPVTTPPYDTGATEEEMIATYKTRYEKFYP</sequence>
<proteinExistence type="predicted"/>
<dbReference type="Gene3D" id="2.30.110.10">
    <property type="entry name" value="Electron Transport, Fmn-binding Protein, Chain A"/>
    <property type="match status" value="1"/>
</dbReference>
<comment type="caution">
    <text evidence="2">The sequence shown here is derived from an EMBL/GenBank/DDBJ whole genome shotgun (WGS) entry which is preliminary data.</text>
</comment>
<dbReference type="AlphaFoldDB" id="A0AAP2CMP3"/>
<dbReference type="InterPro" id="IPR012349">
    <property type="entry name" value="Split_barrel_FMN-bd"/>
</dbReference>
<dbReference type="RefSeq" id="WP_327792858.1">
    <property type="nucleotide sequence ID" value="NZ_JADQAZ010000001.1"/>
</dbReference>
<organism evidence="2 3">
    <name type="scientific">Harenicola maris</name>
    <dbReference type="NCBI Taxonomy" id="2841044"/>
    <lineage>
        <taxon>Bacteria</taxon>
        <taxon>Pseudomonadati</taxon>
        <taxon>Pseudomonadota</taxon>
        <taxon>Alphaproteobacteria</taxon>
        <taxon>Rhodobacterales</taxon>
        <taxon>Paracoccaceae</taxon>
        <taxon>Harenicola</taxon>
    </lineage>
</organism>
<name>A0AAP2CMP3_9RHOB</name>
<dbReference type="SUPFAM" id="SSF50475">
    <property type="entry name" value="FMN-binding split barrel"/>
    <property type="match status" value="1"/>
</dbReference>